<gene>
    <name evidence="1" type="ORF">DERYTH_LOCUS13025</name>
</gene>
<dbReference type="OrthoDB" id="2486573at2759"/>
<protein>
    <submittedName>
        <fullName evidence="1">4508_t:CDS:1</fullName>
    </submittedName>
</protein>
<dbReference type="Proteomes" id="UP000789405">
    <property type="component" value="Unassembled WGS sequence"/>
</dbReference>
<evidence type="ECO:0000313" key="1">
    <source>
        <dbReference type="EMBL" id="CAG8701662.1"/>
    </source>
</evidence>
<dbReference type="AlphaFoldDB" id="A0A9N9HRF6"/>
<dbReference type="EMBL" id="CAJVPY010008868">
    <property type="protein sequence ID" value="CAG8701662.1"/>
    <property type="molecule type" value="Genomic_DNA"/>
</dbReference>
<proteinExistence type="predicted"/>
<name>A0A9N9HRF6_9GLOM</name>
<reference evidence="1" key="1">
    <citation type="submission" date="2021-06" db="EMBL/GenBank/DDBJ databases">
        <authorList>
            <person name="Kallberg Y."/>
            <person name="Tangrot J."/>
            <person name="Rosling A."/>
        </authorList>
    </citation>
    <scope>NUCLEOTIDE SEQUENCE</scope>
    <source>
        <strain evidence="1">MA453B</strain>
    </source>
</reference>
<organism evidence="1 2">
    <name type="scientific">Dentiscutata erythropus</name>
    <dbReference type="NCBI Taxonomy" id="1348616"/>
    <lineage>
        <taxon>Eukaryota</taxon>
        <taxon>Fungi</taxon>
        <taxon>Fungi incertae sedis</taxon>
        <taxon>Mucoromycota</taxon>
        <taxon>Glomeromycotina</taxon>
        <taxon>Glomeromycetes</taxon>
        <taxon>Diversisporales</taxon>
        <taxon>Gigasporaceae</taxon>
        <taxon>Dentiscutata</taxon>
    </lineage>
</organism>
<accession>A0A9N9HRF6</accession>
<comment type="caution">
    <text evidence="1">The sequence shown here is derived from an EMBL/GenBank/DDBJ whole genome shotgun (WGS) entry which is preliminary data.</text>
</comment>
<evidence type="ECO:0000313" key="2">
    <source>
        <dbReference type="Proteomes" id="UP000789405"/>
    </source>
</evidence>
<sequence length="114" mass="13501">MIFLEEDSDESSNSCFKWYTSAWKRKIPEYKYNENNSDANSEIDEIQELIKLKKEKLKSPSAKCLYDWLKMLIFGKRKLSRIFMATSPIKFLGYIVKKEGISIDPQKVEADFWD</sequence>
<keyword evidence="2" id="KW-1185">Reference proteome</keyword>